<dbReference type="Gene3D" id="1.10.10.10">
    <property type="entry name" value="Winged helix-like DNA-binding domain superfamily/Winged helix DNA-binding domain"/>
    <property type="match status" value="1"/>
</dbReference>
<organism evidence="2 4">
    <name type="scientific">Yersinia enterocolitica</name>
    <dbReference type="NCBI Taxonomy" id="630"/>
    <lineage>
        <taxon>Bacteria</taxon>
        <taxon>Pseudomonadati</taxon>
        <taxon>Pseudomonadota</taxon>
        <taxon>Gammaproteobacteria</taxon>
        <taxon>Enterobacterales</taxon>
        <taxon>Yersiniaceae</taxon>
        <taxon>Yersinia</taxon>
    </lineage>
</organism>
<dbReference type="SMART" id="SM00347">
    <property type="entry name" value="HTH_MARR"/>
    <property type="match status" value="1"/>
</dbReference>
<dbReference type="GeneID" id="31409056"/>
<evidence type="ECO:0000259" key="1">
    <source>
        <dbReference type="PROSITE" id="PS50995"/>
    </source>
</evidence>
<dbReference type="PROSITE" id="PS50995">
    <property type="entry name" value="HTH_MARR_2"/>
    <property type="match status" value="1"/>
</dbReference>
<dbReference type="SUPFAM" id="SSF46785">
    <property type="entry name" value="Winged helix' DNA-binding domain"/>
    <property type="match status" value="1"/>
</dbReference>
<dbReference type="PATRIC" id="fig|630.129.peg.2172"/>
<reference evidence="3 5" key="2">
    <citation type="submission" date="2021-01" db="EMBL/GenBank/DDBJ databases">
        <title>FDA dAtabase for Regulatory Grade micrObial Sequences (FDA-ARGOS): Supporting development and validation of Infectious Disease Dx tests.</title>
        <authorList>
            <person name="Blissenbach B."/>
            <person name="Krut O."/>
            <person name="Tallon L."/>
            <person name="Sadzewicz L."/>
            <person name="Zhao X."/>
            <person name="Boylan J."/>
            <person name="Ott S."/>
            <person name="Bowen H."/>
            <person name="Vavikolanu K."/>
            <person name="Mehta A."/>
            <person name="Aluvathingal J."/>
            <person name="Nadendla S."/>
            <person name="Yan Y."/>
            <person name="Sichtig H."/>
        </authorList>
    </citation>
    <scope>NUCLEOTIDE SEQUENCE [LARGE SCALE GENOMIC DNA]</scope>
    <source>
        <strain evidence="3 5">FDAARGOS_1082</strain>
    </source>
</reference>
<evidence type="ECO:0000313" key="3">
    <source>
        <dbReference type="EMBL" id="QQU46842.1"/>
    </source>
</evidence>
<name>A0A0E1NES0_YEREN</name>
<dbReference type="GO" id="GO:0006950">
    <property type="term" value="P:response to stress"/>
    <property type="evidence" value="ECO:0007669"/>
    <property type="project" value="TreeGrafter"/>
</dbReference>
<gene>
    <name evidence="2" type="ORF">ERS137941_02647</name>
    <name evidence="3" type="ORF">I6I39_18340</name>
</gene>
<dbReference type="RefSeq" id="WP_005165547.1">
    <property type="nucleotide sequence ID" value="NZ_CGBC01000067.1"/>
</dbReference>
<evidence type="ECO:0000313" key="2">
    <source>
        <dbReference type="EMBL" id="CFQ66106.1"/>
    </source>
</evidence>
<dbReference type="Proteomes" id="UP000595309">
    <property type="component" value="Chromosome"/>
</dbReference>
<dbReference type="AlphaFoldDB" id="A0A0E1NES0"/>
<dbReference type="OMA" id="NKHENIM"/>
<proteinExistence type="predicted"/>
<dbReference type="EMBL" id="CGBR01000018">
    <property type="protein sequence ID" value="CFQ66106.1"/>
    <property type="molecule type" value="Genomic_DNA"/>
</dbReference>
<evidence type="ECO:0000313" key="5">
    <source>
        <dbReference type="Proteomes" id="UP000595309"/>
    </source>
</evidence>
<evidence type="ECO:0000313" key="4">
    <source>
        <dbReference type="Proteomes" id="UP000048841"/>
    </source>
</evidence>
<dbReference type="PANTHER" id="PTHR33164">
    <property type="entry name" value="TRANSCRIPTIONAL REGULATOR, MARR FAMILY"/>
    <property type="match status" value="1"/>
</dbReference>
<dbReference type="KEGG" id="yet:CH48_3782"/>
<dbReference type="GO" id="GO:0003700">
    <property type="term" value="F:DNA-binding transcription factor activity"/>
    <property type="evidence" value="ECO:0007669"/>
    <property type="project" value="InterPro"/>
</dbReference>
<reference evidence="2 4" key="1">
    <citation type="submission" date="2015-03" db="EMBL/GenBank/DDBJ databases">
        <authorList>
            <person name="Murphy D."/>
        </authorList>
    </citation>
    <scope>NUCLEOTIDE SEQUENCE [LARGE SCALE GENOMIC DNA]</scope>
    <source>
        <strain evidence="2 4">IP26249</strain>
    </source>
</reference>
<protein>
    <submittedName>
        <fullName evidence="2 3">Transcriptional regulator</fullName>
    </submittedName>
</protein>
<dbReference type="InterPro" id="IPR036390">
    <property type="entry name" value="WH_DNA-bd_sf"/>
</dbReference>
<sequence length="173" mass="19133">MNYNARVLPTREALARVQQQENLGTDVSGVDLVLNLITTADLIRSNIYDRLAQDYDISEGKFILLMSLYGEGETAASELASRIGVAPATVSVMVKRMLSVPEPLITMTRTHADGRSRLIALSPAGRRVIKQALPGHLNAINSFADVLNDQERESLILMLQKLLRKKPYNYPGL</sequence>
<dbReference type="PANTHER" id="PTHR33164:SF43">
    <property type="entry name" value="HTH-TYPE TRANSCRIPTIONAL REPRESSOR YETL"/>
    <property type="match status" value="1"/>
</dbReference>
<dbReference type="InterPro" id="IPR036388">
    <property type="entry name" value="WH-like_DNA-bd_sf"/>
</dbReference>
<dbReference type="Proteomes" id="UP000048841">
    <property type="component" value="Unassembled WGS sequence"/>
</dbReference>
<dbReference type="InterPro" id="IPR039422">
    <property type="entry name" value="MarR/SlyA-like"/>
</dbReference>
<accession>A0A0E1NES0</accession>
<dbReference type="InterPro" id="IPR000835">
    <property type="entry name" value="HTH_MarR-typ"/>
</dbReference>
<feature type="domain" description="HTH marR-type" evidence="1">
    <location>
        <begin position="29"/>
        <end position="164"/>
    </location>
</feature>
<dbReference type="Pfam" id="PF01047">
    <property type="entry name" value="MarR"/>
    <property type="match status" value="1"/>
</dbReference>
<dbReference type="EMBL" id="CP068146">
    <property type="protein sequence ID" value="QQU46842.1"/>
    <property type="molecule type" value="Genomic_DNA"/>
</dbReference>